<organism evidence="2 3">
    <name type="scientific">Entamoeba nuttalli</name>
    <dbReference type="NCBI Taxonomy" id="412467"/>
    <lineage>
        <taxon>Eukaryota</taxon>
        <taxon>Amoebozoa</taxon>
        <taxon>Evosea</taxon>
        <taxon>Archamoebae</taxon>
        <taxon>Mastigamoebida</taxon>
        <taxon>Entamoebidae</taxon>
        <taxon>Entamoeba</taxon>
    </lineage>
</organism>
<dbReference type="Proteomes" id="UP001628156">
    <property type="component" value="Unassembled WGS sequence"/>
</dbReference>
<name>A0ABQ0DEV3_9EUKA</name>
<comment type="caution">
    <text evidence="2">The sequence shown here is derived from an EMBL/GenBank/DDBJ whole genome shotgun (WGS) entry which is preliminary data.</text>
</comment>
<accession>A0ABQ0DEV3</accession>
<dbReference type="Pfam" id="PF16201">
    <property type="entry name" value="NopRA1"/>
    <property type="match status" value="1"/>
</dbReference>
<sequence length="1640" mass="192076">MQNQLVFARLLNEDNSIVNSALDELIEYVQKYKSHENDGSMIRYYLKHSPRCNELVDTFKMNANGTPGFIQEKAINVLIEIFSMNLEEEKEVLQTTVSYLFGELLTNFMKWLSSSRLHSRIACLRLIIFLLRKDIKMFKFVYAKVGITYPIWKDIFNVASKREISDFREVIVEFIDVLSDGCNSKFALTYLNDYLTTANPLSLFILDAINDTEDIQTKLLQALIKMLKSPYLKDKQFSFFFKKNILTTLYNMFIEPQPIPLLKEFLYMIYTIPGYITPLIPTNKPIHYNTLVNGMENFYMYHKETRKLMISIFKNQPAIVAQMYLSSKNFGFNFTNDLPTYIQTSFLLEMLNTMKLPVNTLNISSYDFIKGCLIFIPKTAISKLASFNKLFKYQAALILFAMASRTEVYAQSTHADQILMDSICQEFPDAHSIYALATSQSSNFAFIKCLQTLEILHRVSPTVFHHSTLRMEQVVLRSLESSNELVLYRGLHFAAELGESINWISNITSSSIAKKQFPAMIIPISLRVNELIKDFPLLRDEYNKILDQIIFKYSPYESFIFRSNLGNDISSILKFSKATHSKTLKSIIDSRNCYKKMPAQYDLPALFHFILLGHQIGIGKTNEEKCMVIYYQTLLNDEETEMPVDRKNTLISLMKESKGFQRIQLLLCCFRLRHEMIFDEEVKQYLRDKYQVKQIDDGDVVYHLKEEIKELISQIEYREFSIESDVIDSHVTNILLQLNHTRKLFDSNVYKVMANNLIELLLIFSSKKKMSKELLETISKTIIPFFNPFLTNENYYITLSKLFLYCNNTNLTPSNILIETLFNITKKTVIKKIIYNKYFGSYLSKMKINKCVMKTYLLLIKLLPHSQEQLLKVYENKSFIQKLKIGLLKLKNYKHLFEWYWKGIWNEEKEQTLQIIAYLAQNKKEFVQSLVLHNCPIKRIDSFENISKDILIPVNLMIYSINNKTPLSINFVLSKCNQNIQEEETSLYLNLLLEESIRSNKHEWITLTLEQIHVVLNTQKVFINPLIFNQLKEYITYCEEPTLSFIKEYTRVYYPIEESLDITQHTIFNTLVALITKDCSFLGDKSQVIFKQVIEQVKNFTLHENEYYKELIHICCCIIKYVNYNILLSNEEWIKLIIDTIQSTRYGYGIVSLLLTVIENKDIQSEVLLKIQETSFKPKWELPITHDFSVLLIKLYGQKSENNPTFDMMKMIYESYNGTMSNTDRMIFYLIIQYSPLYPKLPLVAGRHGLDYKTSINRMFDNTIFFNKKDMEYSLSHFPFSRKSNEEDLSVLIQTQDTEEEYPYDPCYLLPLTYHTLDRAIVFKKYIFQPRSYIYNGFLSFAMIATAAEDENIRKMGYSILQKTLYILKIKTTFYSFCQRSFIQAFLFIFRNSIDTANQQISAPTAILYSKMIMVVVQQVNPLWKVVSSYLFKRNECKISLNPFNFMNRLEEYPSTATILLLEALAESTSFYYSLPNSFKSRKVYETILAEISNPHTFYSDSRPSLVLLNKMIQKWGITDSCIFYFVQLLQGRNAIKLTPVIIESIKYIVSFNSFIESTKNQIPLSIIIIFLLKQCNYSNELSEENALNMKDILQSLNLSSSSIPPIFSVCPMEIQDQLISLCYSFEQKTKNIHNWFIWN</sequence>
<gene>
    <name evidence="2" type="ORF">ENUP19_0080G0031</name>
</gene>
<evidence type="ECO:0000313" key="2">
    <source>
        <dbReference type="EMBL" id="GAB1221393.1"/>
    </source>
</evidence>
<feature type="domain" description="URB1 C-terminal" evidence="1">
    <location>
        <begin position="1339"/>
        <end position="1494"/>
    </location>
</feature>
<dbReference type="PANTHER" id="PTHR13500">
    <property type="entry name" value="NUCLEOLAR PRERIBOSOMAL-ASSOCIATED PROTEIN 1"/>
    <property type="match status" value="1"/>
</dbReference>
<dbReference type="InterPro" id="IPR032436">
    <property type="entry name" value="URB1_C"/>
</dbReference>
<keyword evidence="3" id="KW-1185">Reference proteome</keyword>
<reference evidence="2 3" key="1">
    <citation type="journal article" date="2019" name="PLoS Negl. Trop. Dis.">
        <title>Whole genome sequencing of Entamoeba nuttalli reveals mammalian host-related molecular signatures and a novel octapeptide-repeat surface protein.</title>
        <authorList>
            <person name="Tanaka M."/>
            <person name="Makiuchi T."/>
            <person name="Komiyama T."/>
            <person name="Shiina T."/>
            <person name="Osaki K."/>
            <person name="Tachibana H."/>
        </authorList>
    </citation>
    <scope>NUCLEOTIDE SEQUENCE [LARGE SCALE GENOMIC DNA]</scope>
    <source>
        <strain evidence="2 3">P19-061405</strain>
    </source>
</reference>
<dbReference type="EMBL" id="BAAFRS010000080">
    <property type="protein sequence ID" value="GAB1221393.1"/>
    <property type="molecule type" value="Genomic_DNA"/>
</dbReference>
<dbReference type="PANTHER" id="PTHR13500:SF0">
    <property type="entry name" value="NUCLEOLAR PRE-RIBOSOMAL-ASSOCIATED PROTEIN 1"/>
    <property type="match status" value="1"/>
</dbReference>
<proteinExistence type="predicted"/>
<dbReference type="InterPro" id="IPR039844">
    <property type="entry name" value="URB1"/>
</dbReference>
<protein>
    <recommendedName>
        <fullName evidence="1">URB1 C-terminal domain-containing protein</fullName>
    </recommendedName>
</protein>
<evidence type="ECO:0000313" key="3">
    <source>
        <dbReference type="Proteomes" id="UP001628156"/>
    </source>
</evidence>
<evidence type="ECO:0000259" key="1">
    <source>
        <dbReference type="Pfam" id="PF16201"/>
    </source>
</evidence>